<keyword evidence="3" id="KW-1185">Reference proteome</keyword>
<dbReference type="Pfam" id="PF05359">
    <property type="entry name" value="DUF748"/>
    <property type="match status" value="2"/>
</dbReference>
<feature type="region of interest" description="Disordered" evidence="1">
    <location>
        <begin position="430"/>
        <end position="465"/>
    </location>
</feature>
<dbReference type="OrthoDB" id="6114420at2"/>
<dbReference type="InterPro" id="IPR008023">
    <property type="entry name" value="DUF748"/>
</dbReference>
<evidence type="ECO:0000313" key="2">
    <source>
        <dbReference type="EMBL" id="ABC28383.1"/>
    </source>
</evidence>
<proteinExistence type="predicted"/>
<dbReference type="EMBL" id="CP000155">
    <property type="protein sequence ID" value="ABC28383.1"/>
    <property type="molecule type" value="Genomic_DNA"/>
</dbReference>
<feature type="compositionally biased region" description="Low complexity" evidence="1">
    <location>
        <begin position="435"/>
        <end position="465"/>
    </location>
</feature>
<dbReference type="GO" id="GO:0090313">
    <property type="term" value="P:regulation of protein targeting to membrane"/>
    <property type="evidence" value="ECO:0007669"/>
    <property type="project" value="TreeGrafter"/>
</dbReference>
<dbReference type="HOGENOM" id="CLU_301442_0_0_6"/>
<gene>
    <name evidence="2" type="ordered locus">HCH_01525</name>
</gene>
<sequence length="807" mass="87747">MQRIIRRTLIALLSILCLLILGIWGLGPYVAKDALTKYFAEHNADFSAESLSINPFTSEINGRGVKVTTPRGLELKFEALQVSAQLAPLFENTVVVDKIALDGLQLNIAQEQEGWRVAGVLFPTGVEESATPAPESAGEDWTISLPSIQLRNCAFNISRLPPADAADQAPLQDEIRLFSLNLKNIKGKGAEWNGFADVMTQVNGADIVLATEFRVGPDKFVQWLDISSLKARMQQFAHYLPADLRDSNASLDLSAEIVVDWRNGALTLTTTTKKLDISQVDLKLKDMTVESDITSIDLNPLQINLAPGGDPEVAFNGKIHSGKTRVNDSAGRYILAGWDKLDLTPVSFSMDEALNVKVDQISSQNLVLSRSALDNEELPPLLQAGTLFVSNVEASDKRAFIEMVELSDIRSNVHLDKERNLITLAPLSANSPSEAASQTPQADAQTDAQSAAETPPASEAPENSPFNLVINQISIKGDSLLSFIDEGVKPPFQQDIRINSLVAESLTTENPEQAFHVTLDAQTDQYSKIQSDTRIWPFAPKLSLDTRTNIAEINLPPVSPYLSDALGYDINNGQFDMNLAMIIDEGRISGDTKIMLRGMDLGADKSADANAIQKGGAIPLNVALGMLKDGNGNVELAMPLSGDVDSPSFGWSGFVALIAQKAIFEAASGYLIKTFVPYANVVTVVKFAGEQALKVRIQPLPYQAGQSDVGPEQQAFVNEFRQLLLDKEDMQVKTCAIASPAELNYPSDTKALTVEQLKTLKQLAEERGQKFKAKVLEGGKIASSRILLCNPEVEKDSDGKGRIEFEI</sequence>
<dbReference type="eggNOG" id="COG2982">
    <property type="taxonomic scope" value="Bacteria"/>
</dbReference>
<reference evidence="2 3" key="1">
    <citation type="journal article" date="2005" name="Nucleic Acids Res.">
        <title>Genomic blueprint of Hahella chejuensis, a marine microbe producing an algicidal agent.</title>
        <authorList>
            <person name="Jeong H."/>
            <person name="Yim J.H."/>
            <person name="Lee C."/>
            <person name="Choi S.-H."/>
            <person name="Park Y.K."/>
            <person name="Yoon S.H."/>
            <person name="Hur C.-G."/>
            <person name="Kang H.-Y."/>
            <person name="Kim D."/>
            <person name="Lee H.H."/>
            <person name="Park K.H."/>
            <person name="Park S.-H."/>
            <person name="Park H.-S."/>
            <person name="Lee H.K."/>
            <person name="Oh T.K."/>
            <person name="Kim J.F."/>
        </authorList>
    </citation>
    <scope>NUCLEOTIDE SEQUENCE [LARGE SCALE GENOMIC DNA]</scope>
    <source>
        <strain evidence="2 3">KCTC 2396</strain>
    </source>
</reference>
<dbReference type="STRING" id="349521.HCH_01525"/>
<name>Q2SLU1_HAHCH</name>
<evidence type="ECO:0008006" key="4">
    <source>
        <dbReference type="Google" id="ProtNLM"/>
    </source>
</evidence>
<protein>
    <recommendedName>
        <fullName evidence="4">DUF748 domain-containing protein</fullName>
    </recommendedName>
</protein>
<dbReference type="AlphaFoldDB" id="Q2SLU1"/>
<organism evidence="2 3">
    <name type="scientific">Hahella chejuensis (strain KCTC 2396)</name>
    <dbReference type="NCBI Taxonomy" id="349521"/>
    <lineage>
        <taxon>Bacteria</taxon>
        <taxon>Pseudomonadati</taxon>
        <taxon>Pseudomonadota</taxon>
        <taxon>Gammaproteobacteria</taxon>
        <taxon>Oceanospirillales</taxon>
        <taxon>Hahellaceae</taxon>
        <taxon>Hahella</taxon>
    </lineage>
</organism>
<dbReference type="PANTHER" id="PTHR30441:SF8">
    <property type="entry name" value="DUF748 DOMAIN-CONTAINING PROTEIN"/>
    <property type="match status" value="1"/>
</dbReference>
<accession>Q2SLU1</accession>
<evidence type="ECO:0000313" key="3">
    <source>
        <dbReference type="Proteomes" id="UP000000238"/>
    </source>
</evidence>
<dbReference type="RefSeq" id="WP_011395456.1">
    <property type="nucleotide sequence ID" value="NC_007645.1"/>
</dbReference>
<dbReference type="InterPro" id="IPR052894">
    <property type="entry name" value="AsmA-related"/>
</dbReference>
<dbReference type="eggNOG" id="COG2885">
    <property type="taxonomic scope" value="Bacteria"/>
</dbReference>
<dbReference type="GO" id="GO:0005886">
    <property type="term" value="C:plasma membrane"/>
    <property type="evidence" value="ECO:0007669"/>
    <property type="project" value="TreeGrafter"/>
</dbReference>
<dbReference type="Proteomes" id="UP000000238">
    <property type="component" value="Chromosome"/>
</dbReference>
<dbReference type="PANTHER" id="PTHR30441">
    <property type="entry name" value="DUF748 DOMAIN-CONTAINING PROTEIN"/>
    <property type="match status" value="1"/>
</dbReference>
<dbReference type="KEGG" id="hch:HCH_01525"/>
<evidence type="ECO:0000256" key="1">
    <source>
        <dbReference type="SAM" id="MobiDB-lite"/>
    </source>
</evidence>